<evidence type="ECO:0000313" key="2">
    <source>
        <dbReference type="EMBL" id="OHA52504.1"/>
    </source>
</evidence>
<proteinExistence type="predicted"/>
<keyword evidence="1" id="KW-0472">Membrane</keyword>
<sequence length="186" mass="20001">MGDPGALASLKQARRRASWRGDRFLIFSSMRNVKPFIPVLVVVAVAIVAAAYYLLSPPPPDALGPGEEGSAGIRGEPLVQVFEHEELGKILTGPDGMTLYVFVNDEPNVSHCEDVCETNWPPLTLAPGQELVGGEGVRGTLGAMERLSGERQVTYDTKPLYYYLQDGRPGDATGDGVNDVWFAAAP</sequence>
<dbReference type="GO" id="GO:0043448">
    <property type="term" value="P:alkane catabolic process"/>
    <property type="evidence" value="ECO:0007669"/>
    <property type="project" value="TreeGrafter"/>
</dbReference>
<dbReference type="PANTHER" id="PTHR39335:SF1">
    <property type="entry name" value="BLL4220 PROTEIN"/>
    <property type="match status" value="1"/>
</dbReference>
<protein>
    <recommendedName>
        <fullName evidence="4">Lipoprotein with Yx(FWY)xxD motif</fullName>
    </recommendedName>
</protein>
<accession>A0A1G2PVZ1</accession>
<keyword evidence="1" id="KW-0812">Transmembrane</keyword>
<organism evidence="2 3">
    <name type="scientific">Candidatus Terrybacteria bacterium RIFCSPLOWO2_01_FULL_58_14</name>
    <dbReference type="NCBI Taxonomy" id="1802369"/>
    <lineage>
        <taxon>Bacteria</taxon>
        <taxon>Candidatus Terryibacteriota</taxon>
    </lineage>
</organism>
<dbReference type="PANTHER" id="PTHR39335">
    <property type="entry name" value="BLL4220 PROTEIN"/>
    <property type="match status" value="1"/>
</dbReference>
<comment type="caution">
    <text evidence="2">The sequence shown here is derived from an EMBL/GenBank/DDBJ whole genome shotgun (WGS) entry which is preliminary data.</text>
</comment>
<evidence type="ECO:0008006" key="4">
    <source>
        <dbReference type="Google" id="ProtNLM"/>
    </source>
</evidence>
<evidence type="ECO:0000256" key="1">
    <source>
        <dbReference type="SAM" id="Phobius"/>
    </source>
</evidence>
<dbReference type="AlphaFoldDB" id="A0A1G2PVZ1"/>
<dbReference type="Proteomes" id="UP000177865">
    <property type="component" value="Unassembled WGS sequence"/>
</dbReference>
<gene>
    <name evidence="2" type="ORF">A2991_04235</name>
</gene>
<dbReference type="InterPro" id="IPR005297">
    <property type="entry name" value="Lipoprotein_repeat"/>
</dbReference>
<reference evidence="2 3" key="1">
    <citation type="journal article" date="2016" name="Nat. Commun.">
        <title>Thousands of microbial genomes shed light on interconnected biogeochemical processes in an aquifer system.</title>
        <authorList>
            <person name="Anantharaman K."/>
            <person name="Brown C.T."/>
            <person name="Hug L.A."/>
            <person name="Sharon I."/>
            <person name="Castelle C.J."/>
            <person name="Probst A.J."/>
            <person name="Thomas B.C."/>
            <person name="Singh A."/>
            <person name="Wilkins M.J."/>
            <person name="Karaoz U."/>
            <person name="Brodie E.L."/>
            <person name="Williams K.H."/>
            <person name="Hubbard S.S."/>
            <person name="Banfield J.F."/>
        </authorList>
    </citation>
    <scope>NUCLEOTIDE SEQUENCE [LARGE SCALE GENOMIC DNA]</scope>
</reference>
<evidence type="ECO:0000313" key="3">
    <source>
        <dbReference type="Proteomes" id="UP000177865"/>
    </source>
</evidence>
<feature type="transmembrane region" description="Helical" evidence="1">
    <location>
        <begin position="36"/>
        <end position="55"/>
    </location>
</feature>
<dbReference type="EMBL" id="MHSZ01000031">
    <property type="protein sequence ID" value="OHA52504.1"/>
    <property type="molecule type" value="Genomic_DNA"/>
</dbReference>
<dbReference type="Pfam" id="PF03640">
    <property type="entry name" value="Lipoprotein_15"/>
    <property type="match status" value="2"/>
</dbReference>
<name>A0A1G2PVZ1_9BACT</name>
<keyword evidence="1" id="KW-1133">Transmembrane helix</keyword>